<dbReference type="EMBL" id="PEZX01000046">
    <property type="protein sequence ID" value="PIS06601.1"/>
    <property type="molecule type" value="Genomic_DNA"/>
</dbReference>
<reference evidence="3" key="1">
    <citation type="submission" date="2017-09" db="EMBL/GenBank/DDBJ databases">
        <title>Depth-based differentiation of microbial function through sediment-hosted aquifers and enrichment of novel symbionts in the deep terrestrial subsurface.</title>
        <authorList>
            <person name="Probst A.J."/>
            <person name="Ladd B."/>
            <person name="Jarett J.K."/>
            <person name="Geller-Mcgrath D.E."/>
            <person name="Sieber C.M.K."/>
            <person name="Emerson J.B."/>
            <person name="Anantharaman K."/>
            <person name="Thomas B.C."/>
            <person name="Malmstrom R."/>
            <person name="Stieglmeier M."/>
            <person name="Klingl A."/>
            <person name="Woyke T."/>
            <person name="Ryan C.M."/>
            <person name="Banfield J.F."/>
        </authorList>
    </citation>
    <scope>NUCLEOTIDE SEQUENCE [LARGE SCALE GENOMIC DNA]</scope>
</reference>
<sequence>LLGIQGATDDQKQQIIDDALATIHTRILARILDSIPEPEQASFDQLIDSGDNEKVKLYLIQKGIDMTRIASEEALNYKVELVGLVKDNAHNQHTVQPSVAPQQPAPQPQPTTSAQSAVTQPLSQQNVASPNRPSLHIKHNHQV</sequence>
<accession>A0A2M6R9A1</accession>
<evidence type="ECO:0000313" key="2">
    <source>
        <dbReference type="EMBL" id="PIS06601.1"/>
    </source>
</evidence>
<feature type="compositionally biased region" description="Polar residues" evidence="1">
    <location>
        <begin position="118"/>
        <end position="132"/>
    </location>
</feature>
<evidence type="ECO:0000256" key="1">
    <source>
        <dbReference type="SAM" id="MobiDB-lite"/>
    </source>
</evidence>
<organism evidence="2 3">
    <name type="scientific">Candidatus Berkelbacteria bacterium CG10_big_fil_rev_8_21_14_0_10_43_14</name>
    <dbReference type="NCBI Taxonomy" id="1974515"/>
    <lineage>
        <taxon>Bacteria</taxon>
        <taxon>Candidatus Berkelbacteria</taxon>
    </lineage>
</organism>
<feature type="non-terminal residue" evidence="2">
    <location>
        <position position="1"/>
    </location>
</feature>
<dbReference type="AlphaFoldDB" id="A0A2M6R9A1"/>
<gene>
    <name evidence="2" type="ORF">COT79_03675</name>
</gene>
<name>A0A2M6R9A1_9BACT</name>
<protein>
    <submittedName>
        <fullName evidence="2">Uncharacterized protein</fullName>
    </submittedName>
</protein>
<comment type="caution">
    <text evidence="2">The sequence shown here is derived from an EMBL/GenBank/DDBJ whole genome shotgun (WGS) entry which is preliminary data.</text>
</comment>
<feature type="region of interest" description="Disordered" evidence="1">
    <location>
        <begin position="92"/>
        <end position="143"/>
    </location>
</feature>
<evidence type="ECO:0000313" key="3">
    <source>
        <dbReference type="Proteomes" id="UP000231162"/>
    </source>
</evidence>
<proteinExistence type="predicted"/>
<dbReference type="Proteomes" id="UP000231162">
    <property type="component" value="Unassembled WGS sequence"/>
</dbReference>